<name>A0ABQ4EBF6_9ACTN</name>
<sequence>MQRFAIMFRVRPGTEDRVRELLANYAPPAQVAPDGTRLLSTSVFMKDGLVIRMIEIDGSLPGLMAHIAREPGIQAVERELDNYLVEEDKRDASTPEGARAFFQKAMMEHVTTRVSAARPAEVTA</sequence>
<comment type="caution">
    <text evidence="2">The sequence shown here is derived from an EMBL/GenBank/DDBJ whole genome shotgun (WGS) entry which is preliminary data.</text>
</comment>
<dbReference type="Proteomes" id="UP000646749">
    <property type="component" value="Unassembled WGS sequence"/>
</dbReference>
<accession>A0ABQ4EBF6</accession>
<gene>
    <name evidence="2" type="ORF">Pen02_70030</name>
</gene>
<proteinExistence type="predicted"/>
<organism evidence="2 3">
    <name type="scientific">Plantactinospora endophytica</name>
    <dbReference type="NCBI Taxonomy" id="673535"/>
    <lineage>
        <taxon>Bacteria</taxon>
        <taxon>Bacillati</taxon>
        <taxon>Actinomycetota</taxon>
        <taxon>Actinomycetes</taxon>
        <taxon>Micromonosporales</taxon>
        <taxon>Micromonosporaceae</taxon>
        <taxon>Plantactinospora</taxon>
    </lineage>
</organism>
<evidence type="ECO:0000259" key="1">
    <source>
        <dbReference type="Pfam" id="PF04486"/>
    </source>
</evidence>
<keyword evidence="3" id="KW-1185">Reference proteome</keyword>
<dbReference type="Pfam" id="PF04486">
    <property type="entry name" value="SchA_CurD"/>
    <property type="match status" value="1"/>
</dbReference>
<dbReference type="InterPro" id="IPR007575">
    <property type="entry name" value="SchA_CurD-like"/>
</dbReference>
<feature type="domain" description="SchA/CurD-like" evidence="1">
    <location>
        <begin position="1"/>
        <end position="112"/>
    </location>
</feature>
<dbReference type="EMBL" id="BONW01000041">
    <property type="protein sequence ID" value="GIG92067.1"/>
    <property type="molecule type" value="Genomic_DNA"/>
</dbReference>
<evidence type="ECO:0000313" key="3">
    <source>
        <dbReference type="Proteomes" id="UP000646749"/>
    </source>
</evidence>
<protein>
    <recommendedName>
        <fullName evidence="1">SchA/CurD-like domain-containing protein</fullName>
    </recommendedName>
</protein>
<evidence type="ECO:0000313" key="2">
    <source>
        <dbReference type="EMBL" id="GIG92067.1"/>
    </source>
</evidence>
<reference evidence="2 3" key="1">
    <citation type="submission" date="2021-01" db="EMBL/GenBank/DDBJ databases">
        <title>Whole genome shotgun sequence of Plantactinospora endophytica NBRC 110450.</title>
        <authorList>
            <person name="Komaki H."/>
            <person name="Tamura T."/>
        </authorList>
    </citation>
    <scope>NUCLEOTIDE SEQUENCE [LARGE SCALE GENOMIC DNA]</scope>
    <source>
        <strain evidence="2 3">NBRC 110450</strain>
    </source>
</reference>
<dbReference type="RefSeq" id="WP_203870411.1">
    <property type="nucleotide sequence ID" value="NZ_BONW01000041.1"/>
</dbReference>